<dbReference type="PIRSF" id="PIRSF039117">
    <property type="entry name" value="KaiC"/>
    <property type="match status" value="1"/>
</dbReference>
<evidence type="ECO:0000313" key="2">
    <source>
        <dbReference type="EMBL" id="QYD73026.1"/>
    </source>
</evidence>
<dbReference type="InterPro" id="IPR003593">
    <property type="entry name" value="AAA+_ATPase"/>
</dbReference>
<dbReference type="SMART" id="SM00382">
    <property type="entry name" value="AAA"/>
    <property type="match status" value="2"/>
</dbReference>
<dbReference type="InterPro" id="IPR014774">
    <property type="entry name" value="KaiC-like_dom"/>
</dbReference>
<dbReference type="SUPFAM" id="SSF52540">
    <property type="entry name" value="P-loop containing nucleoside triphosphate hydrolases"/>
    <property type="match status" value="2"/>
</dbReference>
<dbReference type="PRINTS" id="PR01874">
    <property type="entry name" value="DNAREPAIRADA"/>
</dbReference>
<sequence length="504" mass="54879">MRTTDVTDPDSVAPRTRISTGVAGLDDVLNGGLIPNRVYLIEGVPGAGKTTLGLHFLLEGMRRGEPGLYITLSETAAELRTVAESHHWSLEGLSIHELVSEDGLSADAGQSILHPSEVELGETVDEVRRKVLDINPRRVVFDSLSELRLLAQDALKYRRQVLALKQFFSTQGCTVWLLDDKTSQLGDLQLHSITHGVIELDQRVQEYGTEQRRLRVVKMRGTKFAGGNHDFKLDTGGITVYPRLVAADHRRHFGATAQSTGVTELDALLGGGLIPGTSTLLVGPSGAGKTTTAVRCALSALERGETVKYMLFDETMGTLLSRSRQLDMALDAHIESGRLLLQQIDPAEMSPGQFTTLVREAIEQADASMVVIDSLNAYMQAMPGHRYLLLQMHELLSYLNQQGVTTLMVLGQHGLIGNVASDIDLSYLSDAMLVFRFFESAGEVLSALSVLKSRTSEHERTIREFRVGPGGLRVGPPLKDFEGVLAGLPSYRGGQALLGERTDG</sequence>
<dbReference type="InterPro" id="IPR030665">
    <property type="entry name" value="KaiC"/>
</dbReference>
<dbReference type="RefSeq" id="WP_219802554.1">
    <property type="nucleotide sequence ID" value="NZ_CP080096.1"/>
</dbReference>
<evidence type="ECO:0000313" key="3">
    <source>
        <dbReference type="Proteomes" id="UP000826462"/>
    </source>
</evidence>
<dbReference type="PANTHER" id="PTHR42926">
    <property type="match status" value="1"/>
</dbReference>
<feature type="domain" description="AAA+ ATPase" evidence="1">
    <location>
        <begin position="35"/>
        <end position="220"/>
    </location>
</feature>
<evidence type="ECO:0000259" key="1">
    <source>
        <dbReference type="SMART" id="SM00382"/>
    </source>
</evidence>
<protein>
    <submittedName>
        <fullName evidence="2">AAA family ATPase</fullName>
    </submittedName>
</protein>
<dbReference type="Proteomes" id="UP000826462">
    <property type="component" value="Chromosome 2"/>
</dbReference>
<organism evidence="2 3">
    <name type="scientific">Paraburkholderia edwinii</name>
    <dbReference type="NCBI Taxonomy" id="2861782"/>
    <lineage>
        <taxon>Bacteria</taxon>
        <taxon>Pseudomonadati</taxon>
        <taxon>Pseudomonadota</taxon>
        <taxon>Betaproteobacteria</taxon>
        <taxon>Burkholderiales</taxon>
        <taxon>Burkholderiaceae</taxon>
        <taxon>Paraburkholderia</taxon>
    </lineage>
</organism>
<gene>
    <name evidence="2" type="ORF">KZJ38_25465</name>
</gene>
<reference evidence="2 3" key="1">
    <citation type="submission" date="2021-07" db="EMBL/GenBank/DDBJ databases">
        <title>Paraburkholderia edwinii protects Aspergillus sp. from phenazines by acting as a toxin sponge.</title>
        <authorList>
            <person name="Dahlstrom K.M."/>
            <person name="Newman D.K."/>
        </authorList>
    </citation>
    <scope>NUCLEOTIDE SEQUENCE [LARGE SCALE GENOMIC DNA]</scope>
    <source>
        <strain evidence="2 3">Pe01</strain>
    </source>
</reference>
<dbReference type="Gene3D" id="3.40.50.300">
    <property type="entry name" value="P-loop containing nucleotide triphosphate hydrolases"/>
    <property type="match status" value="2"/>
</dbReference>
<name>A0ABX8UVK2_9BURK</name>
<dbReference type="CDD" id="cd19488">
    <property type="entry name" value="KaiC-like_N"/>
    <property type="match status" value="1"/>
</dbReference>
<dbReference type="PANTHER" id="PTHR42926:SF1">
    <property type="entry name" value="CIRCADIAN CLOCK OSCILLATOR PROTEIN KAIC 1"/>
    <property type="match status" value="1"/>
</dbReference>
<dbReference type="InterPro" id="IPR027417">
    <property type="entry name" value="P-loop_NTPase"/>
</dbReference>
<feature type="domain" description="AAA+ ATPase" evidence="1">
    <location>
        <begin position="275"/>
        <end position="439"/>
    </location>
</feature>
<keyword evidence="3" id="KW-1185">Reference proteome</keyword>
<proteinExistence type="predicted"/>
<dbReference type="InterPro" id="IPR051347">
    <property type="entry name" value="Circadian_clock_KaiC-rel"/>
</dbReference>
<accession>A0ABX8UVK2</accession>
<dbReference type="EMBL" id="CP080096">
    <property type="protein sequence ID" value="QYD73026.1"/>
    <property type="molecule type" value="Genomic_DNA"/>
</dbReference>
<dbReference type="Pfam" id="PF06745">
    <property type="entry name" value="ATPase"/>
    <property type="match status" value="2"/>
</dbReference>